<protein>
    <submittedName>
        <fullName evidence="1">Uncharacterized protein</fullName>
    </submittedName>
</protein>
<proteinExistence type="predicted"/>
<dbReference type="EMBL" id="JACRWG010000095">
    <property type="protein sequence ID" value="MBC6011025.1"/>
    <property type="molecule type" value="Genomic_DNA"/>
</dbReference>
<dbReference type="RefSeq" id="WP_187013058.1">
    <property type="nucleotide sequence ID" value="NZ_JACRWG010000095.1"/>
</dbReference>
<name>A0ABR7KE76_9FIRM</name>
<evidence type="ECO:0000313" key="1">
    <source>
        <dbReference type="EMBL" id="MBC6011025.1"/>
    </source>
</evidence>
<reference evidence="1 2" key="1">
    <citation type="submission" date="2020-08" db="EMBL/GenBank/DDBJ databases">
        <authorList>
            <person name="Liu C."/>
            <person name="Sun Q."/>
        </authorList>
    </citation>
    <scope>NUCLEOTIDE SEQUENCE [LARGE SCALE GENOMIC DNA]</scope>
    <source>
        <strain evidence="1 2">NSJ-22</strain>
    </source>
</reference>
<keyword evidence="2" id="KW-1185">Reference proteome</keyword>
<evidence type="ECO:0000313" key="2">
    <source>
        <dbReference type="Proteomes" id="UP000603474"/>
    </source>
</evidence>
<dbReference type="Proteomes" id="UP000603474">
    <property type="component" value="Unassembled WGS sequence"/>
</dbReference>
<organism evidence="1 2">
    <name type="scientific">Catenibacterium faecis</name>
    <dbReference type="NCBI Taxonomy" id="2764323"/>
    <lineage>
        <taxon>Bacteria</taxon>
        <taxon>Bacillati</taxon>
        <taxon>Bacillota</taxon>
        <taxon>Erysipelotrichia</taxon>
        <taxon>Erysipelotrichales</taxon>
        <taxon>Coprobacillaceae</taxon>
        <taxon>Catenibacterium</taxon>
    </lineage>
</organism>
<accession>A0ABR7KE76</accession>
<sequence length="154" mass="17790">MTTKIKKLRKEIWTLFETKIPTIFESSVDEEDELGADLEVELSIGKYAGATTWELGNDDASLLINVYPSGLVNVYVDEMSHCEKQFTLCDDLSDKSTDAKQIVTDIATLLDIFLEGYWHAFMDYVVKYKDDWRKAIMEYYNSNSDDYNTTYICI</sequence>
<comment type="caution">
    <text evidence="1">The sequence shown here is derived from an EMBL/GenBank/DDBJ whole genome shotgun (WGS) entry which is preliminary data.</text>
</comment>
<gene>
    <name evidence="1" type="ORF">H8909_12535</name>
</gene>